<feature type="region of interest" description="Disordered" evidence="1">
    <location>
        <begin position="1"/>
        <end position="26"/>
    </location>
</feature>
<organism evidence="2 3">
    <name type="scientific">Ranatra chinensis</name>
    <dbReference type="NCBI Taxonomy" id="642074"/>
    <lineage>
        <taxon>Eukaryota</taxon>
        <taxon>Metazoa</taxon>
        <taxon>Ecdysozoa</taxon>
        <taxon>Arthropoda</taxon>
        <taxon>Hexapoda</taxon>
        <taxon>Insecta</taxon>
        <taxon>Pterygota</taxon>
        <taxon>Neoptera</taxon>
        <taxon>Paraneoptera</taxon>
        <taxon>Hemiptera</taxon>
        <taxon>Heteroptera</taxon>
        <taxon>Panheteroptera</taxon>
        <taxon>Nepomorpha</taxon>
        <taxon>Nepidae</taxon>
        <taxon>Ranatrinae</taxon>
        <taxon>Ranatra</taxon>
    </lineage>
</organism>
<dbReference type="EMBL" id="JBFDAA010000002">
    <property type="protein sequence ID" value="KAL1139407.1"/>
    <property type="molecule type" value="Genomic_DNA"/>
</dbReference>
<dbReference type="Proteomes" id="UP001558652">
    <property type="component" value="Unassembled WGS sequence"/>
</dbReference>
<evidence type="ECO:0000256" key="1">
    <source>
        <dbReference type="SAM" id="MobiDB-lite"/>
    </source>
</evidence>
<accession>A0ABD0Z4G2</accession>
<evidence type="ECO:0000313" key="3">
    <source>
        <dbReference type="Proteomes" id="UP001558652"/>
    </source>
</evidence>
<dbReference type="InterPro" id="IPR034754">
    <property type="entry name" value="GEMIN8"/>
</dbReference>
<dbReference type="PANTHER" id="PTHR16238">
    <property type="entry name" value="GEM-ASSOCIATED PROTEIN 8"/>
    <property type="match status" value="1"/>
</dbReference>
<feature type="compositionally biased region" description="Acidic residues" evidence="1">
    <location>
        <begin position="9"/>
        <end position="25"/>
    </location>
</feature>
<reference evidence="2 3" key="1">
    <citation type="submission" date="2024-07" db="EMBL/GenBank/DDBJ databases">
        <title>Chromosome-level genome assembly of the water stick insect Ranatra chinensis (Heteroptera: Nepidae).</title>
        <authorList>
            <person name="Liu X."/>
        </authorList>
    </citation>
    <scope>NUCLEOTIDE SEQUENCE [LARGE SCALE GENOMIC DNA]</scope>
    <source>
        <strain evidence="2">Cailab_2021Rc</strain>
        <tissue evidence="2">Muscle</tissue>
    </source>
</reference>
<feature type="region of interest" description="Disordered" evidence="1">
    <location>
        <begin position="39"/>
        <end position="62"/>
    </location>
</feature>
<comment type="caution">
    <text evidence="2">The sequence shown here is derived from an EMBL/GenBank/DDBJ whole genome shotgun (WGS) entry which is preliminary data.</text>
</comment>
<gene>
    <name evidence="2" type="ORF">AAG570_006391</name>
</gene>
<keyword evidence="3" id="KW-1185">Reference proteome</keyword>
<evidence type="ECO:0000313" key="2">
    <source>
        <dbReference type="EMBL" id="KAL1139407.1"/>
    </source>
</evidence>
<sequence>MNVHASQSESDDDYEQDDDTGESDFEIVVSQEFQEFLNNKSEGKIQGESSAEIGAGNQDVNIQEEDIELASVHSSSGTGLIENKEVADAFNSEDESLFDERKKLYGSYAATIGAMETAVRLSFESFLKKKNPEYWPSLPLEI</sequence>
<name>A0ABD0Z4G2_9HEMI</name>
<dbReference type="PANTHER" id="PTHR16238:SF7">
    <property type="entry name" value="GEM-ASSOCIATED PROTEIN 8"/>
    <property type="match status" value="1"/>
</dbReference>
<protein>
    <submittedName>
        <fullName evidence="2">Uncharacterized protein</fullName>
    </submittedName>
</protein>
<dbReference type="Pfam" id="PF15348">
    <property type="entry name" value="GEMIN8"/>
    <property type="match status" value="1"/>
</dbReference>
<proteinExistence type="predicted"/>
<dbReference type="AlphaFoldDB" id="A0ABD0Z4G2"/>